<dbReference type="EMBL" id="OX459960">
    <property type="protein sequence ID" value="CAI9165182.1"/>
    <property type="molecule type" value="Genomic_DNA"/>
</dbReference>
<dbReference type="Proteomes" id="UP001176941">
    <property type="component" value="Chromosome 24"/>
</dbReference>
<evidence type="ECO:0000313" key="1">
    <source>
        <dbReference type="EMBL" id="CAI9165182.1"/>
    </source>
</evidence>
<accession>A0ABN8YUB7</accession>
<name>A0ABN8YUB7_RANTA</name>
<proteinExistence type="predicted"/>
<protein>
    <submittedName>
        <fullName evidence="1">Uncharacterized protein</fullName>
    </submittedName>
</protein>
<keyword evidence="2" id="KW-1185">Reference proteome</keyword>
<reference evidence="1" key="1">
    <citation type="submission" date="2023-04" db="EMBL/GenBank/DDBJ databases">
        <authorList>
            <consortium name="ELIXIR-Norway"/>
        </authorList>
    </citation>
    <scope>NUCLEOTIDE SEQUENCE [LARGE SCALE GENOMIC DNA]</scope>
</reference>
<evidence type="ECO:0000313" key="2">
    <source>
        <dbReference type="Proteomes" id="UP001176941"/>
    </source>
</evidence>
<sequence>MVTMMKMQRIPSLAETTSKHPKVQVHLSPRFNGVDLRPQAKQCASTCSRLSRLPAPRSSRSSDTTPLFIHFSGPFRHLPRSGLCFRCKGHGQDGSARAGPSRVIKLSHCFAVCFSAGVAYRAKRYRYLKPQAEKEKSISS</sequence>
<gene>
    <name evidence="1" type="ORF">MRATA1EN1_LOCUS14144</name>
</gene>
<organism evidence="1 2">
    <name type="scientific">Rangifer tarandus platyrhynchus</name>
    <name type="common">Svalbard reindeer</name>
    <dbReference type="NCBI Taxonomy" id="3082113"/>
    <lineage>
        <taxon>Eukaryota</taxon>
        <taxon>Metazoa</taxon>
        <taxon>Chordata</taxon>
        <taxon>Craniata</taxon>
        <taxon>Vertebrata</taxon>
        <taxon>Euteleostomi</taxon>
        <taxon>Mammalia</taxon>
        <taxon>Eutheria</taxon>
        <taxon>Laurasiatheria</taxon>
        <taxon>Artiodactyla</taxon>
        <taxon>Ruminantia</taxon>
        <taxon>Pecora</taxon>
        <taxon>Cervidae</taxon>
        <taxon>Odocoileinae</taxon>
        <taxon>Rangifer</taxon>
    </lineage>
</organism>